<reference evidence="1 2" key="1">
    <citation type="journal article" date="2018" name="Mol. Biol. Evol.">
        <title>Broad Genomic Sampling Reveals a Smut Pathogenic Ancestry of the Fungal Clade Ustilaginomycotina.</title>
        <authorList>
            <person name="Kijpornyongpan T."/>
            <person name="Mondo S.J."/>
            <person name="Barry K."/>
            <person name="Sandor L."/>
            <person name="Lee J."/>
            <person name="Lipzen A."/>
            <person name="Pangilinan J."/>
            <person name="LaButti K."/>
            <person name="Hainaut M."/>
            <person name="Henrissat B."/>
            <person name="Grigoriev I.V."/>
            <person name="Spatafora J.W."/>
            <person name="Aime M.C."/>
        </authorList>
    </citation>
    <scope>NUCLEOTIDE SEQUENCE [LARGE SCALE GENOMIC DNA]</scope>
    <source>
        <strain evidence="1 2">MCA 4198</strain>
    </source>
</reference>
<dbReference type="AlphaFoldDB" id="A0A316YAF5"/>
<dbReference type="CDD" id="cd00377">
    <property type="entry name" value="ICL_PEPM"/>
    <property type="match status" value="1"/>
</dbReference>
<dbReference type="RefSeq" id="XP_025374018.1">
    <property type="nucleotide sequence ID" value="XM_025522934.1"/>
</dbReference>
<name>A0A316YAF5_9BASI</name>
<dbReference type="Gene3D" id="3.20.20.60">
    <property type="entry name" value="Phosphoenolpyruvate-binding domains"/>
    <property type="match status" value="1"/>
</dbReference>
<gene>
    <name evidence="1" type="ORF">FA10DRAFT_269926</name>
</gene>
<dbReference type="SUPFAM" id="SSF51621">
    <property type="entry name" value="Phosphoenolpyruvate/pyruvate domain"/>
    <property type="match status" value="1"/>
</dbReference>
<protein>
    <submittedName>
        <fullName evidence="1">Phosphoenolpyruvate/pyruvate domain-containing protein</fullName>
    </submittedName>
</protein>
<dbReference type="PANTHER" id="PTHR42905">
    <property type="entry name" value="PHOSPHOENOLPYRUVATE CARBOXYLASE"/>
    <property type="match status" value="1"/>
</dbReference>
<sequence length="290" mass="30768">MARRLLPASVQAQLATKFSALHNASSNTNGTLLLLNVTEPSHVKVALEQNGQAGAQRTIQAFATASYGVALTANTTDDDLTWKDNRRLSTEIGKAVFASTKADPIPFSVDIQEGYGDELESVIESVIVDAGAVGVNLEDAIRATASEPSKLMETSEAVERIKRTKAKAKELGVPDFVINARTDALIVGSTVDEAIKRGKLYLEAGATVVFVWGGSQRGVSTDEVKRLAKELDGRLNLSLKPGGLTLGELSDIGIARASLGPQLLFKQREGGEKLVASSVQNLLKLGKINS</sequence>
<dbReference type="InterPro" id="IPR015813">
    <property type="entry name" value="Pyrv/PenolPyrv_kinase-like_dom"/>
</dbReference>
<keyword evidence="2" id="KW-1185">Reference proteome</keyword>
<dbReference type="Proteomes" id="UP000245768">
    <property type="component" value="Unassembled WGS sequence"/>
</dbReference>
<dbReference type="PANTHER" id="PTHR42905:SF16">
    <property type="entry name" value="CARBOXYPHOSPHONOENOLPYRUVATE PHOSPHONOMUTASE-LIKE PROTEIN (AFU_ORTHOLOGUE AFUA_5G07230)"/>
    <property type="match status" value="1"/>
</dbReference>
<organism evidence="1 2">
    <name type="scientific">Acaromyces ingoldii</name>
    <dbReference type="NCBI Taxonomy" id="215250"/>
    <lineage>
        <taxon>Eukaryota</taxon>
        <taxon>Fungi</taxon>
        <taxon>Dikarya</taxon>
        <taxon>Basidiomycota</taxon>
        <taxon>Ustilaginomycotina</taxon>
        <taxon>Exobasidiomycetes</taxon>
        <taxon>Exobasidiales</taxon>
        <taxon>Cryptobasidiaceae</taxon>
        <taxon>Acaromyces</taxon>
    </lineage>
</organism>
<dbReference type="Pfam" id="PF13714">
    <property type="entry name" value="PEP_mutase"/>
    <property type="match status" value="1"/>
</dbReference>
<proteinExistence type="predicted"/>
<dbReference type="EMBL" id="KZ819642">
    <property type="protein sequence ID" value="PWN86820.1"/>
    <property type="molecule type" value="Genomic_DNA"/>
</dbReference>
<dbReference type="STRING" id="215250.A0A316YAF5"/>
<accession>A0A316YAF5</accession>
<dbReference type="GO" id="GO:0003824">
    <property type="term" value="F:catalytic activity"/>
    <property type="evidence" value="ECO:0007669"/>
    <property type="project" value="InterPro"/>
</dbReference>
<evidence type="ECO:0000313" key="1">
    <source>
        <dbReference type="EMBL" id="PWN86820.1"/>
    </source>
</evidence>
<dbReference type="GeneID" id="37044850"/>
<dbReference type="OrthoDB" id="429143at2759"/>
<dbReference type="InterPro" id="IPR039556">
    <property type="entry name" value="ICL/PEPM"/>
</dbReference>
<keyword evidence="1" id="KW-0670">Pyruvate</keyword>
<dbReference type="InterPro" id="IPR040442">
    <property type="entry name" value="Pyrv_kinase-like_dom_sf"/>
</dbReference>
<evidence type="ECO:0000313" key="2">
    <source>
        <dbReference type="Proteomes" id="UP000245768"/>
    </source>
</evidence>
<dbReference type="InParanoid" id="A0A316YAF5"/>